<keyword evidence="2" id="KW-1185">Reference proteome</keyword>
<organism evidence="1 2">
    <name type="scientific">Roseibacillus persicicus</name>
    <dbReference type="NCBI Taxonomy" id="454148"/>
    <lineage>
        <taxon>Bacteria</taxon>
        <taxon>Pseudomonadati</taxon>
        <taxon>Verrucomicrobiota</taxon>
        <taxon>Verrucomicrobiia</taxon>
        <taxon>Verrucomicrobiales</taxon>
        <taxon>Verrucomicrobiaceae</taxon>
        <taxon>Roseibacillus</taxon>
    </lineage>
</organism>
<evidence type="ECO:0000313" key="1">
    <source>
        <dbReference type="EMBL" id="GHC67970.1"/>
    </source>
</evidence>
<reference evidence="1" key="2">
    <citation type="submission" date="2020-09" db="EMBL/GenBank/DDBJ databases">
        <authorList>
            <person name="Sun Q."/>
            <person name="Kim S."/>
        </authorList>
    </citation>
    <scope>NUCLEOTIDE SEQUENCE</scope>
    <source>
        <strain evidence="1">KCTC 12988</strain>
    </source>
</reference>
<dbReference type="AlphaFoldDB" id="A0A918U2N8"/>
<accession>A0A918U2N8</accession>
<proteinExistence type="predicted"/>
<evidence type="ECO:0000313" key="2">
    <source>
        <dbReference type="Proteomes" id="UP000644507"/>
    </source>
</evidence>
<comment type="caution">
    <text evidence="1">The sequence shown here is derived from an EMBL/GenBank/DDBJ whole genome shotgun (WGS) entry which is preliminary data.</text>
</comment>
<dbReference type="Proteomes" id="UP000644507">
    <property type="component" value="Unassembled WGS sequence"/>
</dbReference>
<dbReference type="EMBL" id="BMXI01000033">
    <property type="protein sequence ID" value="GHC67970.1"/>
    <property type="molecule type" value="Genomic_DNA"/>
</dbReference>
<gene>
    <name evidence="1" type="ORF">GCM10007100_40090</name>
</gene>
<name>A0A918U2N8_9BACT</name>
<reference evidence="1" key="1">
    <citation type="journal article" date="2014" name="Int. J. Syst. Evol. Microbiol.">
        <title>Complete genome sequence of Corynebacterium casei LMG S-19264T (=DSM 44701T), isolated from a smear-ripened cheese.</title>
        <authorList>
            <consortium name="US DOE Joint Genome Institute (JGI-PGF)"/>
            <person name="Walter F."/>
            <person name="Albersmeier A."/>
            <person name="Kalinowski J."/>
            <person name="Ruckert C."/>
        </authorList>
    </citation>
    <scope>NUCLEOTIDE SEQUENCE</scope>
    <source>
        <strain evidence="1">KCTC 12988</strain>
    </source>
</reference>
<sequence length="175" mass="20095">MSYYVQTRWGGSENAPTETRMREILAELDAPDMEHASTWLGHEDGWTLSVSEDGVAVWENEEFGHGPKYQEGIGQEEALRLWILVSLGEFNAVDSEPWKDGQGPPISEEELEVRRREIAEFTLKMNRDFYDSLGPEDDAKCCRDSDCSRGTVKFSVFCRTHHFESLRKESCPFDH</sequence>
<dbReference type="RefSeq" id="WP_189574575.1">
    <property type="nucleotide sequence ID" value="NZ_BMXI01000033.1"/>
</dbReference>
<protein>
    <submittedName>
        <fullName evidence="1">Uncharacterized protein</fullName>
    </submittedName>
</protein>